<dbReference type="EMBL" id="PPTA01000006">
    <property type="protein sequence ID" value="TFB02865.1"/>
    <property type="molecule type" value="Genomic_DNA"/>
</dbReference>
<dbReference type="PANTHER" id="PTHR38790">
    <property type="entry name" value="2EXR DOMAIN-CONTAINING PROTEIN-RELATED"/>
    <property type="match status" value="1"/>
</dbReference>
<protein>
    <submittedName>
        <fullName evidence="2">Uncharacterized protein</fullName>
    </submittedName>
</protein>
<feature type="region of interest" description="Disordered" evidence="1">
    <location>
        <begin position="177"/>
        <end position="217"/>
    </location>
</feature>
<organism evidence="2 3">
    <name type="scientific">Trichoderma ghanense</name>
    <dbReference type="NCBI Taxonomy" id="65468"/>
    <lineage>
        <taxon>Eukaryota</taxon>
        <taxon>Fungi</taxon>
        <taxon>Dikarya</taxon>
        <taxon>Ascomycota</taxon>
        <taxon>Pezizomycotina</taxon>
        <taxon>Sordariomycetes</taxon>
        <taxon>Hypocreomycetidae</taxon>
        <taxon>Hypocreales</taxon>
        <taxon>Hypocreaceae</taxon>
        <taxon>Trichoderma</taxon>
    </lineage>
</organism>
<keyword evidence="3" id="KW-1185">Reference proteome</keyword>
<proteinExistence type="predicted"/>
<evidence type="ECO:0000313" key="2">
    <source>
        <dbReference type="EMBL" id="TFB02865.1"/>
    </source>
</evidence>
<gene>
    <name evidence="2" type="ORF">CCMA1212_005078</name>
</gene>
<dbReference type="RefSeq" id="XP_073559066.1">
    <property type="nucleotide sequence ID" value="XM_073702358.1"/>
</dbReference>
<reference evidence="2 3" key="1">
    <citation type="submission" date="2018-01" db="EMBL/GenBank/DDBJ databases">
        <title>Genome characterization of the sugarcane-associated fungus Trichoderma ghanense CCMA-1212 and their application in lignocelulose bioconversion.</title>
        <authorList>
            <person name="Steindorff A.S."/>
            <person name="Mendes T.D."/>
            <person name="Vilela E.S.D."/>
            <person name="Rodrigues D.S."/>
            <person name="Formighieri E.F."/>
            <person name="Melo I.S."/>
            <person name="Favaro L.C.L."/>
        </authorList>
    </citation>
    <scope>NUCLEOTIDE SEQUENCE [LARGE SCALE GENOMIC DNA]</scope>
    <source>
        <strain evidence="2 3">CCMA-1212</strain>
    </source>
</reference>
<sequence>MSSLLRAAAEADLFNVSKPVTSHIAADRPSMLTMLPCCISHIVMAGAEYEYCPFMFWYPPAVCYYKQFGPGVDEDEENEGAATDGRDIKPFGDIEEKDSNAMTQPQNSRLLSLPVEVRLRIYYWAYRMSPIQPKELAAGYPIPMLCRYVLHPLDPELEKRIEEEIEAEEAIIELAKPDDSGPVMEGSEGSDPSQGKWEKMKAEQERKKLVKERTKERMRELNRNTPGLLSSERPLAGIPTNLLRTCRQIYFEAREVPFANNEFVFLNWFSSGLNAASAVTKSQRPWQRLAMRYARLEIMAEDLARKAALSKWADLCSPGRAASWTRGLRGLRVKIVGQIGRRSTDDLKDDDEFVDGLEEAGGARRWVEGGRLAEMENLERLEIEIIKNSWSTEDKIAWCAAVQDALREKGSKAVVAAMGRIL</sequence>
<dbReference type="Proteomes" id="UP001642720">
    <property type="component" value="Unassembled WGS sequence"/>
</dbReference>
<name>A0ABY2H5Y4_9HYPO</name>
<evidence type="ECO:0000256" key="1">
    <source>
        <dbReference type="SAM" id="MobiDB-lite"/>
    </source>
</evidence>
<dbReference type="PANTHER" id="PTHR38790:SF4">
    <property type="entry name" value="2EXR DOMAIN-CONTAINING PROTEIN"/>
    <property type="match status" value="1"/>
</dbReference>
<dbReference type="GeneID" id="300576808"/>
<feature type="compositionally biased region" description="Basic and acidic residues" evidence="1">
    <location>
        <begin position="196"/>
        <end position="217"/>
    </location>
</feature>
<comment type="caution">
    <text evidence="2">The sequence shown here is derived from an EMBL/GenBank/DDBJ whole genome shotgun (WGS) entry which is preliminary data.</text>
</comment>
<evidence type="ECO:0000313" key="3">
    <source>
        <dbReference type="Proteomes" id="UP001642720"/>
    </source>
</evidence>
<accession>A0ABY2H5Y4</accession>